<dbReference type="PANTHER" id="PTHR36206">
    <property type="entry name" value="ASPERCRYPTIN BIOSYNTHESIS CLUSTER-SPECIFIC TRANSCRIPTION REGULATOR ATNN-RELATED"/>
    <property type="match status" value="1"/>
</dbReference>
<dbReference type="Proteomes" id="UP000217199">
    <property type="component" value="Unassembled WGS sequence"/>
</dbReference>
<comment type="caution">
    <text evidence="9">The sequence shown here is derived from an EMBL/GenBank/DDBJ whole genome shotgun (WGS) entry which is preliminary data.</text>
</comment>
<dbReference type="SMART" id="SM00066">
    <property type="entry name" value="GAL4"/>
    <property type="match status" value="1"/>
</dbReference>
<dbReference type="PANTHER" id="PTHR36206:SF12">
    <property type="entry name" value="ASPERCRYPTIN BIOSYNTHESIS CLUSTER-SPECIFIC TRANSCRIPTION REGULATOR ATNN-RELATED"/>
    <property type="match status" value="1"/>
</dbReference>
<dbReference type="STRING" id="2282107.A0A286UF19"/>
<evidence type="ECO:0000256" key="3">
    <source>
        <dbReference type="ARBA" id="ARBA00023015"/>
    </source>
</evidence>
<keyword evidence="10" id="KW-1185">Reference proteome</keyword>
<feature type="compositionally biased region" description="Low complexity" evidence="7">
    <location>
        <begin position="425"/>
        <end position="437"/>
    </location>
</feature>
<feature type="compositionally biased region" description="Low complexity" evidence="7">
    <location>
        <begin position="402"/>
        <end position="416"/>
    </location>
</feature>
<dbReference type="Pfam" id="PF00172">
    <property type="entry name" value="Zn_clus"/>
    <property type="match status" value="1"/>
</dbReference>
<sequence length="477" mass="50216">MAQALPHAIMYPPPQPHIHYLPQYYGQATYASYAPSPYPDRTIKAAGAERRRPKYTRSKTGCLTCRRKKVKCDEAKPTCVRCTNSQLSCTWPEIPPPKKKAPTRSNSKRSSPLATDPDVSFSSLSTASSTASASSLSPTELDPASSLNGMSGLNGLHNNGYPLKQEGSSPPLNQLGFPDHGVENNMDLLQPPSALGDRRHSEPQLQASYAPSSVEARRHSVAELNEVQHHNQQVYAAASGSSVPSELQSVGGGSALGLTLNQYNHPGSNSGTRPSTPNEYPIYSHPHITHSHSHHNHHQQPHSVPYAGFTPTSAISVLPNISGNAGNTVVSMPGTGPVSGSRPSTAGSLVYGHRPASAAGSIPMHASNTTAVGGADMSLGISPFQFDGTTNAMGGYGHGSRPSTANSVPPSAASSPYMRQGPLTGGTTSAGTQAGEAWAPSPLSQPQALVDSYFPSGLMHSPQPQTQNQDQSPLWSY</sequence>
<feature type="compositionally biased region" description="Low complexity" evidence="7">
    <location>
        <begin position="122"/>
        <end position="137"/>
    </location>
</feature>
<feature type="region of interest" description="Disordered" evidence="7">
    <location>
        <begin position="91"/>
        <end position="210"/>
    </location>
</feature>
<feature type="compositionally biased region" description="Basic residues" evidence="7">
    <location>
        <begin position="287"/>
        <end position="300"/>
    </location>
</feature>
<dbReference type="GO" id="GO:0008270">
    <property type="term" value="F:zinc ion binding"/>
    <property type="evidence" value="ECO:0007669"/>
    <property type="project" value="InterPro"/>
</dbReference>
<dbReference type="PROSITE" id="PS00463">
    <property type="entry name" value="ZN2_CY6_FUNGAL_1"/>
    <property type="match status" value="1"/>
</dbReference>
<feature type="region of interest" description="Disordered" evidence="7">
    <location>
        <begin position="258"/>
        <end position="303"/>
    </location>
</feature>
<protein>
    <submittedName>
        <fullName evidence="9">Fungal zinc cluster transcription factor</fullName>
    </submittedName>
</protein>
<evidence type="ECO:0000256" key="7">
    <source>
        <dbReference type="SAM" id="MobiDB-lite"/>
    </source>
</evidence>
<keyword evidence="1" id="KW-0479">Metal-binding</keyword>
<feature type="compositionally biased region" description="Polar residues" evidence="7">
    <location>
        <begin position="103"/>
        <end position="113"/>
    </location>
</feature>
<feature type="compositionally biased region" description="Polar residues" evidence="7">
    <location>
        <begin position="259"/>
        <end position="278"/>
    </location>
</feature>
<organism evidence="9 10">
    <name type="scientific">Pyrrhoderma noxium</name>
    <dbReference type="NCBI Taxonomy" id="2282107"/>
    <lineage>
        <taxon>Eukaryota</taxon>
        <taxon>Fungi</taxon>
        <taxon>Dikarya</taxon>
        <taxon>Basidiomycota</taxon>
        <taxon>Agaricomycotina</taxon>
        <taxon>Agaricomycetes</taxon>
        <taxon>Hymenochaetales</taxon>
        <taxon>Hymenochaetaceae</taxon>
        <taxon>Pyrrhoderma</taxon>
    </lineage>
</organism>
<dbReference type="GO" id="GO:0003677">
    <property type="term" value="F:DNA binding"/>
    <property type="evidence" value="ECO:0007669"/>
    <property type="project" value="UniProtKB-KW"/>
</dbReference>
<dbReference type="InterPro" id="IPR052360">
    <property type="entry name" value="Transcr_Regulatory_Proteins"/>
</dbReference>
<dbReference type="GO" id="GO:0000981">
    <property type="term" value="F:DNA-binding transcription factor activity, RNA polymerase II-specific"/>
    <property type="evidence" value="ECO:0007669"/>
    <property type="project" value="InterPro"/>
</dbReference>
<reference evidence="9 10" key="1">
    <citation type="journal article" date="2017" name="Mol. Ecol.">
        <title>Comparative and population genomic landscape of Phellinus noxius: A hypervariable fungus causing root rot in trees.</title>
        <authorList>
            <person name="Chung C.L."/>
            <person name="Lee T.J."/>
            <person name="Akiba M."/>
            <person name="Lee H.H."/>
            <person name="Kuo T.H."/>
            <person name="Liu D."/>
            <person name="Ke H.M."/>
            <person name="Yokoi T."/>
            <person name="Roa M.B."/>
            <person name="Lu M.J."/>
            <person name="Chang Y.Y."/>
            <person name="Ann P.J."/>
            <person name="Tsai J.N."/>
            <person name="Chen C.Y."/>
            <person name="Tzean S.S."/>
            <person name="Ota Y."/>
            <person name="Hattori T."/>
            <person name="Sahashi N."/>
            <person name="Liou R.F."/>
            <person name="Kikuchi T."/>
            <person name="Tsai I.J."/>
        </authorList>
    </citation>
    <scope>NUCLEOTIDE SEQUENCE [LARGE SCALE GENOMIC DNA]</scope>
    <source>
        <strain evidence="9 10">FFPRI411160</strain>
    </source>
</reference>
<evidence type="ECO:0000256" key="1">
    <source>
        <dbReference type="ARBA" id="ARBA00022723"/>
    </source>
</evidence>
<feature type="compositionally biased region" description="Polar residues" evidence="7">
    <location>
        <begin position="462"/>
        <end position="477"/>
    </location>
</feature>
<feature type="region of interest" description="Disordered" evidence="7">
    <location>
        <begin position="392"/>
        <end position="477"/>
    </location>
</feature>
<evidence type="ECO:0000256" key="6">
    <source>
        <dbReference type="ARBA" id="ARBA00023242"/>
    </source>
</evidence>
<feature type="domain" description="Zn(2)-C6 fungal-type" evidence="8">
    <location>
        <begin position="61"/>
        <end position="91"/>
    </location>
</feature>
<evidence type="ECO:0000313" key="9">
    <source>
        <dbReference type="EMBL" id="PAV18095.1"/>
    </source>
</evidence>
<dbReference type="SUPFAM" id="SSF57701">
    <property type="entry name" value="Zn2/Cys6 DNA-binding domain"/>
    <property type="match status" value="1"/>
</dbReference>
<gene>
    <name evidence="9" type="ORF">PNOK_0658100</name>
</gene>
<dbReference type="InterPro" id="IPR001138">
    <property type="entry name" value="Zn2Cys6_DnaBD"/>
</dbReference>
<keyword evidence="3" id="KW-0805">Transcription regulation</keyword>
<evidence type="ECO:0000256" key="5">
    <source>
        <dbReference type="ARBA" id="ARBA00023163"/>
    </source>
</evidence>
<keyword evidence="4" id="KW-0238">DNA-binding</keyword>
<keyword evidence="6" id="KW-0539">Nucleus</keyword>
<evidence type="ECO:0000256" key="4">
    <source>
        <dbReference type="ARBA" id="ARBA00023125"/>
    </source>
</evidence>
<dbReference type="EMBL" id="NBII01000006">
    <property type="protein sequence ID" value="PAV18095.1"/>
    <property type="molecule type" value="Genomic_DNA"/>
</dbReference>
<dbReference type="OrthoDB" id="5419315at2759"/>
<dbReference type="InterPro" id="IPR036864">
    <property type="entry name" value="Zn2-C6_fun-type_DNA-bd_sf"/>
</dbReference>
<dbReference type="CDD" id="cd00067">
    <property type="entry name" value="GAL4"/>
    <property type="match status" value="1"/>
</dbReference>
<dbReference type="InParanoid" id="A0A286UF19"/>
<evidence type="ECO:0000259" key="8">
    <source>
        <dbReference type="PROSITE" id="PS50048"/>
    </source>
</evidence>
<evidence type="ECO:0000313" key="10">
    <source>
        <dbReference type="Proteomes" id="UP000217199"/>
    </source>
</evidence>
<proteinExistence type="predicted"/>
<evidence type="ECO:0000256" key="2">
    <source>
        <dbReference type="ARBA" id="ARBA00022833"/>
    </source>
</evidence>
<keyword evidence="2" id="KW-0862">Zinc</keyword>
<accession>A0A286UF19</accession>
<dbReference type="PROSITE" id="PS50048">
    <property type="entry name" value="ZN2_CY6_FUNGAL_2"/>
    <property type="match status" value="1"/>
</dbReference>
<dbReference type="AlphaFoldDB" id="A0A286UF19"/>
<dbReference type="Gene3D" id="4.10.240.10">
    <property type="entry name" value="Zn(2)-C6 fungal-type DNA-binding domain"/>
    <property type="match status" value="1"/>
</dbReference>
<keyword evidence="5" id="KW-0804">Transcription</keyword>
<name>A0A286UF19_9AGAM</name>